<dbReference type="EMBL" id="KL198074">
    <property type="protein sequence ID" value="KDQ09816.1"/>
    <property type="molecule type" value="Genomic_DNA"/>
</dbReference>
<reference evidence="3" key="1">
    <citation type="journal article" date="2014" name="Proc. Natl. Acad. Sci. U.S.A.">
        <title>Extensive sampling of basidiomycete genomes demonstrates inadequacy of the white-rot/brown-rot paradigm for wood decay fungi.</title>
        <authorList>
            <person name="Riley R."/>
            <person name="Salamov A.A."/>
            <person name="Brown D.W."/>
            <person name="Nagy L.G."/>
            <person name="Floudas D."/>
            <person name="Held B.W."/>
            <person name="Levasseur A."/>
            <person name="Lombard V."/>
            <person name="Morin E."/>
            <person name="Otillar R."/>
            <person name="Lindquist E.A."/>
            <person name="Sun H."/>
            <person name="LaButti K.M."/>
            <person name="Schmutz J."/>
            <person name="Jabbour D."/>
            <person name="Luo H."/>
            <person name="Baker S.E."/>
            <person name="Pisabarro A.G."/>
            <person name="Walton J.D."/>
            <person name="Blanchette R.A."/>
            <person name="Henrissat B."/>
            <person name="Martin F."/>
            <person name="Cullen D."/>
            <person name="Hibbett D.S."/>
            <person name="Grigoriev I.V."/>
        </authorList>
    </citation>
    <scope>NUCLEOTIDE SEQUENCE [LARGE SCALE GENOMIC DNA]</scope>
    <source>
        <strain evidence="3">FD-172 SS1</strain>
    </source>
</reference>
<evidence type="ECO:0000313" key="3">
    <source>
        <dbReference type="Proteomes" id="UP000027195"/>
    </source>
</evidence>
<organism evidence="2 3">
    <name type="scientific">Botryobasidium botryosum (strain FD-172 SS1)</name>
    <dbReference type="NCBI Taxonomy" id="930990"/>
    <lineage>
        <taxon>Eukaryota</taxon>
        <taxon>Fungi</taxon>
        <taxon>Dikarya</taxon>
        <taxon>Basidiomycota</taxon>
        <taxon>Agaricomycotina</taxon>
        <taxon>Agaricomycetes</taxon>
        <taxon>Cantharellales</taxon>
        <taxon>Botryobasidiaceae</taxon>
        <taxon>Botryobasidium</taxon>
    </lineage>
</organism>
<dbReference type="AlphaFoldDB" id="A0A067ME40"/>
<feature type="region of interest" description="Disordered" evidence="1">
    <location>
        <begin position="1"/>
        <end position="77"/>
    </location>
</feature>
<name>A0A067ME40_BOTB1</name>
<evidence type="ECO:0000256" key="1">
    <source>
        <dbReference type="SAM" id="MobiDB-lite"/>
    </source>
</evidence>
<dbReference type="Proteomes" id="UP000027195">
    <property type="component" value="Unassembled WGS sequence"/>
</dbReference>
<proteinExistence type="predicted"/>
<protein>
    <submittedName>
        <fullName evidence="2">Uncharacterized protein</fullName>
    </submittedName>
</protein>
<gene>
    <name evidence="2" type="ORF">BOTBODRAFT_178728</name>
</gene>
<keyword evidence="3" id="KW-1185">Reference proteome</keyword>
<feature type="non-terminal residue" evidence="2">
    <location>
        <position position="121"/>
    </location>
</feature>
<dbReference type="InParanoid" id="A0A067ME40"/>
<accession>A0A067ME40</accession>
<sequence>MFTLKHSCSRSPKVPPPPAFSPRACMRPRPMRPLPSPRLSRPRPHSPSRAASRLASPTTSLAPLSSPHPLEPRLPHAFPRAPSCSPVPGTLVFPSRSPRPLVLALVSPPLRPVTPGVLATR</sequence>
<evidence type="ECO:0000313" key="2">
    <source>
        <dbReference type="EMBL" id="KDQ09816.1"/>
    </source>
</evidence>
<dbReference type="HOGENOM" id="CLU_2055191_0_0_1"/>
<feature type="compositionally biased region" description="Low complexity" evidence="1">
    <location>
        <begin position="47"/>
        <end position="68"/>
    </location>
</feature>